<dbReference type="InterPro" id="IPR013083">
    <property type="entry name" value="Znf_RING/FYVE/PHD"/>
</dbReference>
<keyword evidence="3" id="KW-0812">Transmembrane</keyword>
<feature type="compositionally biased region" description="Polar residues" evidence="2">
    <location>
        <begin position="216"/>
        <end position="263"/>
    </location>
</feature>
<feature type="domain" description="RING-type" evidence="4">
    <location>
        <begin position="321"/>
        <end position="363"/>
    </location>
</feature>
<dbReference type="SMART" id="SM00184">
    <property type="entry name" value="RING"/>
    <property type="match status" value="1"/>
</dbReference>
<dbReference type="PROSITE" id="PS50089">
    <property type="entry name" value="ZF_RING_2"/>
    <property type="match status" value="1"/>
</dbReference>
<dbReference type="PANTHER" id="PTHR22765:SF434">
    <property type="entry name" value="GB|AAD18119.1-RELATED"/>
    <property type="match status" value="1"/>
</dbReference>
<organism evidence="5 6">
    <name type="scientific">Podospora australis</name>
    <dbReference type="NCBI Taxonomy" id="1536484"/>
    <lineage>
        <taxon>Eukaryota</taxon>
        <taxon>Fungi</taxon>
        <taxon>Dikarya</taxon>
        <taxon>Ascomycota</taxon>
        <taxon>Pezizomycotina</taxon>
        <taxon>Sordariomycetes</taxon>
        <taxon>Sordariomycetidae</taxon>
        <taxon>Sordariales</taxon>
        <taxon>Podosporaceae</taxon>
        <taxon>Podospora</taxon>
    </lineage>
</organism>
<dbReference type="EMBL" id="MU864351">
    <property type="protein sequence ID" value="KAK4193274.1"/>
    <property type="molecule type" value="Genomic_DNA"/>
</dbReference>
<evidence type="ECO:0000256" key="1">
    <source>
        <dbReference type="PROSITE-ProRule" id="PRU00175"/>
    </source>
</evidence>
<feature type="compositionally biased region" description="Polar residues" evidence="2">
    <location>
        <begin position="396"/>
        <end position="405"/>
    </location>
</feature>
<dbReference type="GO" id="GO:0008270">
    <property type="term" value="F:zinc ion binding"/>
    <property type="evidence" value="ECO:0007669"/>
    <property type="project" value="UniProtKB-KW"/>
</dbReference>
<evidence type="ECO:0000256" key="3">
    <source>
        <dbReference type="SAM" id="Phobius"/>
    </source>
</evidence>
<feature type="region of interest" description="Disordered" evidence="2">
    <location>
        <begin position="50"/>
        <end position="83"/>
    </location>
</feature>
<comment type="caution">
    <text evidence="5">The sequence shown here is derived from an EMBL/GenBank/DDBJ whole genome shotgun (WGS) entry which is preliminary data.</text>
</comment>
<dbReference type="Gene3D" id="3.30.40.10">
    <property type="entry name" value="Zinc/RING finger domain, C3HC4 (zinc finger)"/>
    <property type="match status" value="1"/>
</dbReference>
<evidence type="ECO:0000256" key="2">
    <source>
        <dbReference type="SAM" id="MobiDB-lite"/>
    </source>
</evidence>
<evidence type="ECO:0000313" key="5">
    <source>
        <dbReference type="EMBL" id="KAK4193274.1"/>
    </source>
</evidence>
<dbReference type="SUPFAM" id="SSF57850">
    <property type="entry name" value="RING/U-box"/>
    <property type="match status" value="1"/>
</dbReference>
<evidence type="ECO:0000259" key="4">
    <source>
        <dbReference type="PROSITE" id="PS50089"/>
    </source>
</evidence>
<dbReference type="GO" id="GO:0061630">
    <property type="term" value="F:ubiquitin protein ligase activity"/>
    <property type="evidence" value="ECO:0007669"/>
    <property type="project" value="TreeGrafter"/>
</dbReference>
<gene>
    <name evidence="5" type="ORF">QBC35DRAFT_100883</name>
</gene>
<feature type="region of interest" description="Disordered" evidence="2">
    <location>
        <begin position="392"/>
        <end position="509"/>
    </location>
</feature>
<dbReference type="InterPro" id="IPR051826">
    <property type="entry name" value="E3_ubiquitin-ligase_domain"/>
</dbReference>
<feature type="compositionally biased region" description="Gly residues" evidence="2">
    <location>
        <begin position="71"/>
        <end position="83"/>
    </location>
</feature>
<dbReference type="GO" id="GO:0006511">
    <property type="term" value="P:ubiquitin-dependent protein catabolic process"/>
    <property type="evidence" value="ECO:0007669"/>
    <property type="project" value="TreeGrafter"/>
</dbReference>
<sequence length="509" mass="53890">MTFIHPALLEGARIVARQVTESGISTSAPTAVSPIPTASDLTTIHLSSATAPVMSSSPTSTDPVSSPTPGPGGGGGSGGNNGGGSTGSSPLLFFVALGFGVVFTNLWIIVGVKYCFRYNARSRQMRMNEDGEPINMENMPRPHRRRREKKLMSIDEVNEKFPMVKYKTWVSGRAQEGLPTRGGVSSPSRPNSIRDVDGVIQELPSKERASTEDRPTTSVTAATTDAKISNSNPSATATDSANSEKPAIKTTQHVSKESTSSSVGGAGPQISANRNADADAGANTLHKHTTQDAHDEDDEDDDEHIDAALPPECLGTSGDTCAICIDTLEDDDDVRGLTCGHAFHAACLDPWLTSRRACCPLCKADYYTPKPRAPGAEGADGPTVIAVVLPGDSRSNRMNMPSQPRRTLFGLVRSGRDARNQYTAGRRRDGQTHSSRSRHNRNHTQPPPTTQASASQTAPGGIFSGLRNALPTFGRRTRSNQTQTQPTVSGANPTVTPSQLEAGVRSPAA</sequence>
<reference evidence="5" key="1">
    <citation type="journal article" date="2023" name="Mol. Phylogenet. Evol.">
        <title>Genome-scale phylogeny and comparative genomics of the fungal order Sordariales.</title>
        <authorList>
            <person name="Hensen N."/>
            <person name="Bonometti L."/>
            <person name="Westerberg I."/>
            <person name="Brannstrom I.O."/>
            <person name="Guillou S."/>
            <person name="Cros-Aarteil S."/>
            <person name="Calhoun S."/>
            <person name="Haridas S."/>
            <person name="Kuo A."/>
            <person name="Mondo S."/>
            <person name="Pangilinan J."/>
            <person name="Riley R."/>
            <person name="LaButti K."/>
            <person name="Andreopoulos B."/>
            <person name="Lipzen A."/>
            <person name="Chen C."/>
            <person name="Yan M."/>
            <person name="Daum C."/>
            <person name="Ng V."/>
            <person name="Clum A."/>
            <person name="Steindorff A."/>
            <person name="Ohm R.A."/>
            <person name="Martin F."/>
            <person name="Silar P."/>
            <person name="Natvig D.O."/>
            <person name="Lalanne C."/>
            <person name="Gautier V."/>
            <person name="Ament-Velasquez S.L."/>
            <person name="Kruys A."/>
            <person name="Hutchinson M.I."/>
            <person name="Powell A.J."/>
            <person name="Barry K."/>
            <person name="Miller A.N."/>
            <person name="Grigoriev I.V."/>
            <person name="Debuchy R."/>
            <person name="Gladieux P."/>
            <person name="Hiltunen Thoren M."/>
            <person name="Johannesson H."/>
        </authorList>
    </citation>
    <scope>NUCLEOTIDE SEQUENCE</scope>
    <source>
        <strain evidence="5">PSN309</strain>
    </source>
</reference>
<dbReference type="GO" id="GO:0005737">
    <property type="term" value="C:cytoplasm"/>
    <property type="evidence" value="ECO:0007669"/>
    <property type="project" value="TreeGrafter"/>
</dbReference>
<dbReference type="Pfam" id="PF13639">
    <property type="entry name" value="zf-RING_2"/>
    <property type="match status" value="1"/>
</dbReference>
<feature type="compositionally biased region" description="Low complexity" evidence="2">
    <location>
        <begin position="55"/>
        <end position="67"/>
    </location>
</feature>
<dbReference type="FunFam" id="3.30.40.10:FF:000539">
    <property type="entry name" value="Ring finger domain protein"/>
    <property type="match status" value="1"/>
</dbReference>
<accession>A0AAN6X3P9</accession>
<reference evidence="5" key="2">
    <citation type="submission" date="2023-05" db="EMBL/GenBank/DDBJ databases">
        <authorList>
            <consortium name="Lawrence Berkeley National Laboratory"/>
            <person name="Steindorff A."/>
            <person name="Hensen N."/>
            <person name="Bonometti L."/>
            <person name="Westerberg I."/>
            <person name="Brannstrom I.O."/>
            <person name="Guillou S."/>
            <person name="Cros-Aarteil S."/>
            <person name="Calhoun S."/>
            <person name="Haridas S."/>
            <person name="Kuo A."/>
            <person name="Mondo S."/>
            <person name="Pangilinan J."/>
            <person name="Riley R."/>
            <person name="Labutti K."/>
            <person name="Andreopoulos B."/>
            <person name="Lipzen A."/>
            <person name="Chen C."/>
            <person name="Yanf M."/>
            <person name="Daum C."/>
            <person name="Ng V."/>
            <person name="Clum A."/>
            <person name="Ohm R."/>
            <person name="Martin F."/>
            <person name="Silar P."/>
            <person name="Natvig D."/>
            <person name="Lalanne C."/>
            <person name="Gautier V."/>
            <person name="Ament-Velasquez S.L."/>
            <person name="Kruys A."/>
            <person name="Hutchinson M.I."/>
            <person name="Powell A.J."/>
            <person name="Barry K."/>
            <person name="Miller A.N."/>
            <person name="Grigoriev I.V."/>
            <person name="Debuchy R."/>
            <person name="Gladieux P."/>
            <person name="Thoren M.H."/>
            <person name="Johannesson H."/>
        </authorList>
    </citation>
    <scope>NUCLEOTIDE SEQUENCE</scope>
    <source>
        <strain evidence="5">PSN309</strain>
    </source>
</reference>
<dbReference type="PANTHER" id="PTHR22765">
    <property type="entry name" value="RING FINGER AND PROTEASE ASSOCIATED DOMAIN-CONTAINING"/>
    <property type="match status" value="1"/>
</dbReference>
<keyword evidence="3" id="KW-1133">Transmembrane helix</keyword>
<feature type="compositionally biased region" description="Acidic residues" evidence="2">
    <location>
        <begin position="294"/>
        <end position="304"/>
    </location>
</feature>
<dbReference type="CDD" id="cd16473">
    <property type="entry name" value="RING-H2_RNF103"/>
    <property type="match status" value="1"/>
</dbReference>
<keyword evidence="6" id="KW-1185">Reference proteome</keyword>
<dbReference type="AlphaFoldDB" id="A0AAN6X3P9"/>
<proteinExistence type="predicted"/>
<protein>
    <submittedName>
        <fullName evidence="5">E3 ubiquitin-protein ligase RNF167</fullName>
    </submittedName>
</protein>
<feature type="transmembrane region" description="Helical" evidence="3">
    <location>
        <begin position="91"/>
        <end position="116"/>
    </location>
</feature>
<evidence type="ECO:0000313" key="6">
    <source>
        <dbReference type="Proteomes" id="UP001302126"/>
    </source>
</evidence>
<keyword evidence="1" id="KW-0479">Metal-binding</keyword>
<keyword evidence="1" id="KW-0862">Zinc</keyword>
<feature type="region of interest" description="Disordered" evidence="2">
    <location>
        <begin position="175"/>
        <end position="311"/>
    </location>
</feature>
<feature type="compositionally biased region" description="Low complexity" evidence="2">
    <location>
        <begin position="272"/>
        <end position="283"/>
    </location>
</feature>
<feature type="compositionally biased region" description="Polar residues" evidence="2">
    <location>
        <begin position="479"/>
        <end position="499"/>
    </location>
</feature>
<keyword evidence="3" id="KW-0472">Membrane</keyword>
<feature type="compositionally biased region" description="Basic and acidic residues" evidence="2">
    <location>
        <begin position="204"/>
        <end position="215"/>
    </location>
</feature>
<name>A0AAN6X3P9_9PEZI</name>
<keyword evidence="1" id="KW-0863">Zinc-finger</keyword>
<dbReference type="Proteomes" id="UP001302126">
    <property type="component" value="Unassembled WGS sequence"/>
</dbReference>
<dbReference type="InterPro" id="IPR001841">
    <property type="entry name" value="Znf_RING"/>
</dbReference>